<dbReference type="Gene3D" id="3.80.10.10">
    <property type="entry name" value="Ribonuclease Inhibitor"/>
    <property type="match status" value="2"/>
</dbReference>
<evidence type="ECO:0000256" key="1">
    <source>
        <dbReference type="ARBA" id="ARBA00022468"/>
    </source>
</evidence>
<gene>
    <name evidence="5" type="ORF">GCM10022247_04710</name>
</gene>
<comment type="caution">
    <text evidence="5">The sequence shown here is derived from an EMBL/GenBank/DDBJ whole genome shotgun (WGS) entry which is preliminary data.</text>
</comment>
<evidence type="ECO:0000256" key="2">
    <source>
        <dbReference type="ARBA" id="ARBA00022614"/>
    </source>
</evidence>
<evidence type="ECO:0000313" key="6">
    <source>
        <dbReference type="Proteomes" id="UP001501747"/>
    </source>
</evidence>
<dbReference type="PANTHER" id="PTHR24113:SF12">
    <property type="entry name" value="RAN GTPASE-ACTIVATING PROTEIN 1"/>
    <property type="match status" value="1"/>
</dbReference>
<organism evidence="5 6">
    <name type="scientific">Allokutzneria multivorans</name>
    <dbReference type="NCBI Taxonomy" id="1142134"/>
    <lineage>
        <taxon>Bacteria</taxon>
        <taxon>Bacillati</taxon>
        <taxon>Actinomycetota</taxon>
        <taxon>Actinomycetes</taxon>
        <taxon>Pseudonocardiales</taxon>
        <taxon>Pseudonocardiaceae</taxon>
        <taxon>Allokutzneria</taxon>
    </lineage>
</organism>
<dbReference type="SMART" id="SM00368">
    <property type="entry name" value="LRR_RI"/>
    <property type="match status" value="4"/>
</dbReference>
<evidence type="ECO:0000256" key="3">
    <source>
        <dbReference type="ARBA" id="ARBA00022737"/>
    </source>
</evidence>
<keyword evidence="2" id="KW-0433">Leucine-rich repeat</keyword>
<dbReference type="PANTHER" id="PTHR24113">
    <property type="entry name" value="RAN GTPASE-ACTIVATING PROTEIN 1"/>
    <property type="match status" value="1"/>
</dbReference>
<evidence type="ECO:0000256" key="4">
    <source>
        <dbReference type="SAM" id="MobiDB-lite"/>
    </source>
</evidence>
<keyword evidence="3" id="KW-0677">Repeat</keyword>
<dbReference type="InterPro" id="IPR032675">
    <property type="entry name" value="LRR_dom_sf"/>
</dbReference>
<dbReference type="EMBL" id="BAABAL010000004">
    <property type="protein sequence ID" value="GAA3989243.1"/>
    <property type="molecule type" value="Genomic_DNA"/>
</dbReference>
<keyword evidence="1" id="KW-0343">GTPase activation</keyword>
<reference evidence="6" key="1">
    <citation type="journal article" date="2019" name="Int. J. Syst. Evol. Microbiol.">
        <title>The Global Catalogue of Microorganisms (GCM) 10K type strain sequencing project: providing services to taxonomists for standard genome sequencing and annotation.</title>
        <authorList>
            <consortium name="The Broad Institute Genomics Platform"/>
            <consortium name="The Broad Institute Genome Sequencing Center for Infectious Disease"/>
            <person name="Wu L."/>
            <person name="Ma J."/>
        </authorList>
    </citation>
    <scope>NUCLEOTIDE SEQUENCE [LARGE SCALE GENOMIC DNA]</scope>
    <source>
        <strain evidence="6">JCM 17342</strain>
    </source>
</reference>
<proteinExistence type="predicted"/>
<dbReference type="Proteomes" id="UP001501747">
    <property type="component" value="Unassembled WGS sequence"/>
</dbReference>
<name>A0ABP7QYW0_9PSEU</name>
<feature type="region of interest" description="Disordered" evidence="4">
    <location>
        <begin position="353"/>
        <end position="394"/>
    </location>
</feature>
<protein>
    <submittedName>
        <fullName evidence="5">Uncharacterized protein</fullName>
    </submittedName>
</protein>
<keyword evidence="6" id="KW-1185">Reference proteome</keyword>
<sequence>MVNRPHADLEPLLSWLRTGVTPSERLDFAAGTALPDGRLDLCKQALGPSGAELVASALRPGVVRHLLMGTDGLGDEGAAGVSEQAVQHQVETLYLGCNGITAGGACRIADNLRMSPQAGRVTGVWLKRNPLGEGAGDAAAALVESARSLRTLDLVQTGLDAAGLAVLVDALITAHATGRRVERLYVGGNPFGPAGAQHLARLVAAGAVDELYVSASGLGDEGANLLAEALVPDRAPRRISLASNGIGPSAAAGLIAAAVPTGVELCDLGRVRAAGALGAQDNQLDEAATATIAEALGAGPHRLRHLVLTDTGMRSREAHRLLDGARKALSPTRFRLGKGIATSVKQRLDALSASVPRNPEVSPDVAAVQSVHRQPPPEHSASKEIGGPADRGTS</sequence>
<dbReference type="InterPro" id="IPR027038">
    <property type="entry name" value="RanGap"/>
</dbReference>
<evidence type="ECO:0000313" key="5">
    <source>
        <dbReference type="EMBL" id="GAA3989243.1"/>
    </source>
</evidence>
<accession>A0ABP7QYW0</accession>
<dbReference type="SUPFAM" id="SSF52047">
    <property type="entry name" value="RNI-like"/>
    <property type="match status" value="1"/>
</dbReference>